<dbReference type="Pfam" id="PF25583">
    <property type="entry name" value="WCX"/>
    <property type="match status" value="1"/>
</dbReference>
<reference evidence="4 5" key="1">
    <citation type="submission" date="2019-10" db="EMBL/GenBank/DDBJ databases">
        <title>Description of Paenibacillus pedi sp. nov.</title>
        <authorList>
            <person name="Carlier A."/>
            <person name="Qi S."/>
        </authorList>
    </citation>
    <scope>NUCLEOTIDE SEQUENCE [LARGE SCALE GENOMIC DNA]</scope>
    <source>
        <strain evidence="4 5">LMG 31457</strain>
    </source>
</reference>
<evidence type="ECO:0000313" key="5">
    <source>
        <dbReference type="Proteomes" id="UP000618579"/>
    </source>
</evidence>
<dbReference type="InterPro" id="IPR013196">
    <property type="entry name" value="HTH_11"/>
</dbReference>
<gene>
    <name evidence="4" type="ORF">GC097_22070</name>
</gene>
<dbReference type="PROSITE" id="PS51000">
    <property type="entry name" value="HTH_DEOR_2"/>
    <property type="match status" value="1"/>
</dbReference>
<dbReference type="InterPro" id="IPR036390">
    <property type="entry name" value="WH_DNA-bd_sf"/>
</dbReference>
<protein>
    <submittedName>
        <fullName evidence="4">WYL domain-containing protein</fullName>
    </submittedName>
</protein>
<dbReference type="SUPFAM" id="SSF46785">
    <property type="entry name" value="Winged helix' DNA-binding domain"/>
    <property type="match status" value="1"/>
</dbReference>
<keyword evidence="5" id="KW-1185">Reference proteome</keyword>
<dbReference type="InterPro" id="IPR057727">
    <property type="entry name" value="WCX_dom"/>
</dbReference>
<dbReference type="InterPro" id="IPR036388">
    <property type="entry name" value="WH-like_DNA-bd_sf"/>
</dbReference>
<keyword evidence="2" id="KW-0804">Transcription</keyword>
<dbReference type="InterPro" id="IPR028349">
    <property type="entry name" value="PafC-like"/>
</dbReference>
<dbReference type="PIRSF" id="PIRSF016838">
    <property type="entry name" value="PafC"/>
    <property type="match status" value="1"/>
</dbReference>
<dbReference type="PANTHER" id="PTHR34580">
    <property type="match status" value="1"/>
</dbReference>
<evidence type="ECO:0000313" key="4">
    <source>
        <dbReference type="EMBL" id="NOV02695.1"/>
    </source>
</evidence>
<evidence type="ECO:0000256" key="1">
    <source>
        <dbReference type="ARBA" id="ARBA00023015"/>
    </source>
</evidence>
<keyword evidence="1" id="KW-0805">Transcription regulation</keyword>
<organism evidence="4 5">
    <name type="scientific">Paenibacillus planticolens</name>
    <dbReference type="NCBI Taxonomy" id="2654976"/>
    <lineage>
        <taxon>Bacteria</taxon>
        <taxon>Bacillati</taxon>
        <taxon>Bacillota</taxon>
        <taxon>Bacilli</taxon>
        <taxon>Bacillales</taxon>
        <taxon>Paenibacillaceae</taxon>
        <taxon>Paenibacillus</taxon>
    </lineage>
</organism>
<evidence type="ECO:0000256" key="2">
    <source>
        <dbReference type="ARBA" id="ARBA00023163"/>
    </source>
</evidence>
<dbReference type="Proteomes" id="UP000618579">
    <property type="component" value="Unassembled WGS sequence"/>
</dbReference>
<dbReference type="Pfam" id="PF08279">
    <property type="entry name" value="HTH_11"/>
    <property type="match status" value="1"/>
</dbReference>
<dbReference type="InterPro" id="IPR026881">
    <property type="entry name" value="WYL_dom"/>
</dbReference>
<feature type="domain" description="HTH deoR-type" evidence="3">
    <location>
        <begin position="2"/>
        <end position="57"/>
    </location>
</feature>
<dbReference type="PANTHER" id="PTHR34580:SF1">
    <property type="entry name" value="PROTEIN PAFC"/>
    <property type="match status" value="1"/>
</dbReference>
<dbReference type="InterPro" id="IPR051534">
    <property type="entry name" value="CBASS_pafABC_assoc_protein"/>
</dbReference>
<sequence>MKIDRLIALIVILLEHEVISARELAQKLEISRRTIYRDIDTLTLAGLPIFTQQGATGGVGLMKSYKVDKKLFTRNDIQTLVTSLKSYKKLFNHKEIVHVLEKLSAIAHDGGTSIPEGKFVVDLSLNQGNESLRSLLSYVETALNEERYLTFDYVDTAGHVSSRKIEPYRVVFKESSWYLQGYCVEKMDYRIFKLARMSKLQVLQATFTPRDFSPLPMDGADWMNQNWISVTIRIHLSMMDKVIERFGERHVISVEGDTCLAAYPIIHNEFGYDTLLRFGDKCEIVGPSEVRDGFRDYVRRILAKYSSV</sequence>
<dbReference type="InterPro" id="IPR001034">
    <property type="entry name" value="DeoR_HTH"/>
</dbReference>
<evidence type="ECO:0000259" key="3">
    <source>
        <dbReference type="PROSITE" id="PS51000"/>
    </source>
</evidence>
<dbReference type="Pfam" id="PF13280">
    <property type="entry name" value="WYL"/>
    <property type="match status" value="1"/>
</dbReference>
<dbReference type="PROSITE" id="PS52050">
    <property type="entry name" value="WYL"/>
    <property type="match status" value="1"/>
</dbReference>
<accession>A0ABX1ZRM4</accession>
<dbReference type="RefSeq" id="WP_171685506.1">
    <property type="nucleotide sequence ID" value="NZ_WHNZ01000045.1"/>
</dbReference>
<name>A0ABX1ZRM4_9BACL</name>
<proteinExistence type="predicted"/>
<dbReference type="Gene3D" id="1.10.10.10">
    <property type="entry name" value="Winged helix-like DNA-binding domain superfamily/Winged helix DNA-binding domain"/>
    <property type="match status" value="1"/>
</dbReference>
<dbReference type="EMBL" id="WHNZ01000045">
    <property type="protein sequence ID" value="NOV02695.1"/>
    <property type="molecule type" value="Genomic_DNA"/>
</dbReference>
<comment type="caution">
    <text evidence="4">The sequence shown here is derived from an EMBL/GenBank/DDBJ whole genome shotgun (WGS) entry which is preliminary data.</text>
</comment>